<dbReference type="SUPFAM" id="SSF53850">
    <property type="entry name" value="Periplasmic binding protein-like II"/>
    <property type="match status" value="1"/>
</dbReference>
<comment type="caution">
    <text evidence="5">The sequence shown here is derived from an EMBL/GenBank/DDBJ whole genome shotgun (WGS) entry which is preliminary data.</text>
</comment>
<dbReference type="Proteomes" id="UP001500755">
    <property type="component" value="Unassembled WGS sequence"/>
</dbReference>
<reference evidence="5 6" key="1">
    <citation type="journal article" date="2019" name="Int. J. Syst. Evol. Microbiol.">
        <title>The Global Catalogue of Microorganisms (GCM) 10K type strain sequencing project: providing services to taxonomists for standard genome sequencing and annotation.</title>
        <authorList>
            <consortium name="The Broad Institute Genomics Platform"/>
            <consortium name="The Broad Institute Genome Sequencing Center for Infectious Disease"/>
            <person name="Wu L."/>
            <person name="Ma J."/>
        </authorList>
    </citation>
    <scope>NUCLEOTIDE SEQUENCE [LARGE SCALE GENOMIC DNA]</scope>
    <source>
        <strain evidence="5 6">JCM 14546</strain>
    </source>
</reference>
<dbReference type="PROSITE" id="PS51257">
    <property type="entry name" value="PROKAR_LIPOPROTEIN"/>
    <property type="match status" value="1"/>
</dbReference>
<dbReference type="Gene3D" id="3.40.190.10">
    <property type="entry name" value="Periplasmic binding protein-like II"/>
    <property type="match status" value="2"/>
</dbReference>
<feature type="signal peptide" evidence="4">
    <location>
        <begin position="1"/>
        <end position="26"/>
    </location>
</feature>
<gene>
    <name evidence="5" type="primary">modA</name>
    <name evidence="5" type="ORF">GCM10009755_16780</name>
</gene>
<keyword evidence="2" id="KW-0479">Metal-binding</keyword>
<evidence type="ECO:0000256" key="2">
    <source>
        <dbReference type="ARBA" id="ARBA00022723"/>
    </source>
</evidence>
<dbReference type="PIRSF" id="PIRSF004846">
    <property type="entry name" value="ModA"/>
    <property type="match status" value="1"/>
</dbReference>
<keyword evidence="6" id="KW-1185">Reference proteome</keyword>
<dbReference type="PROSITE" id="PS00430">
    <property type="entry name" value="TONB_DEPENDENT_REC_1"/>
    <property type="match status" value="1"/>
</dbReference>
<sequence length="270" mass="26462">MQRRALGAATAALGLAALAGCSGTTAGDGTTDDDTLTVFAAASLSGAFEEIGTAFEAAHAPARVEFSYAGSSDLVSQIEAGAPADVLATADERTMATLAEASLTAAEPVAFATNTLRIVTAPGNPLGITGLPDLTGEDVNAVVCAPQVPCGAATEIVLSEAGVDLRPVSEEHSVTDVLGKVTSGEADAGLVYVTDALSAGEKVAVVEFPESASAVNVYPIAPVAGPGAGDSGADSGGGSGGTAALADAFIEFVTGPEGQEVLADHGFEQP</sequence>
<organism evidence="5 6">
    <name type="scientific">Brevibacterium samyangense</name>
    <dbReference type="NCBI Taxonomy" id="366888"/>
    <lineage>
        <taxon>Bacteria</taxon>
        <taxon>Bacillati</taxon>
        <taxon>Actinomycetota</taxon>
        <taxon>Actinomycetes</taxon>
        <taxon>Micrococcales</taxon>
        <taxon>Brevibacteriaceae</taxon>
        <taxon>Brevibacterium</taxon>
    </lineage>
</organism>
<evidence type="ECO:0000256" key="3">
    <source>
        <dbReference type="ARBA" id="ARBA00022729"/>
    </source>
</evidence>
<dbReference type="InterPro" id="IPR005950">
    <property type="entry name" value="ModA"/>
</dbReference>
<name>A0ABN2TEU3_9MICO</name>
<evidence type="ECO:0000313" key="5">
    <source>
        <dbReference type="EMBL" id="GAA2007171.1"/>
    </source>
</evidence>
<dbReference type="Pfam" id="PF13531">
    <property type="entry name" value="SBP_bac_11"/>
    <property type="match status" value="1"/>
</dbReference>
<accession>A0ABN2TEU3</accession>
<dbReference type="InterPro" id="IPR050682">
    <property type="entry name" value="ModA/WtpA"/>
</dbReference>
<protein>
    <submittedName>
        <fullName evidence="5">Molybdate ABC transporter substrate-binding protein</fullName>
    </submittedName>
</protein>
<dbReference type="EMBL" id="BAAANO010000015">
    <property type="protein sequence ID" value="GAA2007171.1"/>
    <property type="molecule type" value="Genomic_DNA"/>
</dbReference>
<evidence type="ECO:0000313" key="6">
    <source>
        <dbReference type="Proteomes" id="UP001500755"/>
    </source>
</evidence>
<dbReference type="PANTHER" id="PTHR30632:SF0">
    <property type="entry name" value="SULFATE-BINDING PROTEIN"/>
    <property type="match status" value="1"/>
</dbReference>
<comment type="similarity">
    <text evidence="1">Belongs to the bacterial solute-binding protein ModA family.</text>
</comment>
<keyword evidence="3 4" id="KW-0732">Signal</keyword>
<evidence type="ECO:0000256" key="1">
    <source>
        <dbReference type="ARBA" id="ARBA00009175"/>
    </source>
</evidence>
<dbReference type="PANTHER" id="PTHR30632">
    <property type="entry name" value="MOLYBDATE-BINDING PERIPLASMIC PROTEIN"/>
    <property type="match status" value="1"/>
</dbReference>
<dbReference type="InterPro" id="IPR010916">
    <property type="entry name" value="TonB_box_CS"/>
</dbReference>
<proteinExistence type="inferred from homology"/>
<evidence type="ECO:0000256" key="4">
    <source>
        <dbReference type="SAM" id="SignalP"/>
    </source>
</evidence>
<feature type="chain" id="PRO_5047473963" evidence="4">
    <location>
        <begin position="27"/>
        <end position="270"/>
    </location>
</feature>
<dbReference type="NCBIfam" id="TIGR01256">
    <property type="entry name" value="modA"/>
    <property type="match status" value="1"/>
</dbReference>